<organism evidence="2 3">
    <name type="scientific">Symbiodinium microadriaticum</name>
    <name type="common">Dinoflagellate</name>
    <name type="synonym">Zooxanthella microadriatica</name>
    <dbReference type="NCBI Taxonomy" id="2951"/>
    <lineage>
        <taxon>Eukaryota</taxon>
        <taxon>Sar</taxon>
        <taxon>Alveolata</taxon>
        <taxon>Dinophyceae</taxon>
        <taxon>Suessiales</taxon>
        <taxon>Symbiodiniaceae</taxon>
        <taxon>Symbiodinium</taxon>
    </lineage>
</organism>
<dbReference type="AlphaFoldDB" id="A0A1Q9BPT3"/>
<gene>
    <name evidence="2" type="ORF">AK812_SmicGene48388</name>
</gene>
<name>A0A1Q9BPT3_SYMMI</name>
<feature type="non-terminal residue" evidence="2">
    <location>
        <position position="102"/>
    </location>
</feature>
<feature type="region of interest" description="Disordered" evidence="1">
    <location>
        <begin position="80"/>
        <end position="102"/>
    </location>
</feature>
<dbReference type="EMBL" id="LSRX01007742">
    <property type="protein sequence ID" value="OLP71833.1"/>
    <property type="molecule type" value="Genomic_DNA"/>
</dbReference>
<reference evidence="2 3" key="1">
    <citation type="submission" date="2016-02" db="EMBL/GenBank/DDBJ databases">
        <title>Genome analysis of coral dinoflagellate symbionts highlights evolutionary adaptations to a symbiotic lifestyle.</title>
        <authorList>
            <person name="Aranda M."/>
            <person name="Li Y."/>
            <person name="Liew Y.J."/>
            <person name="Baumgarten S."/>
            <person name="Simakov O."/>
            <person name="Wilson M."/>
            <person name="Piel J."/>
            <person name="Ashoor H."/>
            <person name="Bougouffa S."/>
            <person name="Bajic V.B."/>
            <person name="Ryu T."/>
            <person name="Ravasi T."/>
            <person name="Bayer T."/>
            <person name="Micklem G."/>
            <person name="Kim H."/>
            <person name="Bhak J."/>
            <person name="Lajeunesse T.C."/>
            <person name="Voolstra C.R."/>
        </authorList>
    </citation>
    <scope>NUCLEOTIDE SEQUENCE [LARGE SCALE GENOMIC DNA]</scope>
    <source>
        <strain evidence="2 3">CCMP2467</strain>
    </source>
</reference>
<protein>
    <submittedName>
        <fullName evidence="2">Uncharacterized protein</fullName>
    </submittedName>
</protein>
<feature type="compositionally biased region" description="Low complexity" evidence="1">
    <location>
        <begin position="92"/>
        <end position="102"/>
    </location>
</feature>
<accession>A0A1Q9BPT3</accession>
<keyword evidence="3" id="KW-1185">Reference proteome</keyword>
<evidence type="ECO:0000313" key="2">
    <source>
        <dbReference type="EMBL" id="OLP71833.1"/>
    </source>
</evidence>
<sequence>MSAMENTDIIKVPNVFLHVKVLMPAIPVKGATANGPWAECRSATPNERMRRAAWPRQGTENSLMYRNPMERRAAHDGWGEEVSLCASPPPALSLDSPSPGSE</sequence>
<dbReference type="Proteomes" id="UP000186817">
    <property type="component" value="Unassembled WGS sequence"/>
</dbReference>
<evidence type="ECO:0000256" key="1">
    <source>
        <dbReference type="SAM" id="MobiDB-lite"/>
    </source>
</evidence>
<comment type="caution">
    <text evidence="2">The sequence shown here is derived from an EMBL/GenBank/DDBJ whole genome shotgun (WGS) entry which is preliminary data.</text>
</comment>
<proteinExistence type="predicted"/>
<evidence type="ECO:0000313" key="3">
    <source>
        <dbReference type="Proteomes" id="UP000186817"/>
    </source>
</evidence>
<dbReference type="OrthoDB" id="423156at2759"/>